<dbReference type="Gene3D" id="2.50.20.10">
    <property type="entry name" value="Lipoprotein localisation LolA/LolB/LppX"/>
    <property type="match status" value="1"/>
</dbReference>
<keyword evidence="7" id="KW-0653">Protein transport</keyword>
<accession>A0ABV2Q595</accession>
<evidence type="ECO:0000256" key="1">
    <source>
        <dbReference type="ARBA" id="ARBA00004459"/>
    </source>
</evidence>
<sequence length="180" mass="19005">MKSAVKAAAGPALSMVNARRQTLQALTLGSVVLLSGCATARKEPAAVDKERSSWTGRLGLTIASDPPQSFSAGFSLSGNAETGQLSLSSPLGSTLAAMHWQPGSAVLNQGGKEQRFNSLDELVTQTSGTPIPIRALFAWLRGEPETVEGWQADLSSLPDGRLHAQRLQPLPTAELRLVFD</sequence>
<protein>
    <recommendedName>
        <fullName evidence="4">Outer-membrane lipoprotein LolB</fullName>
    </recommendedName>
</protein>
<comment type="caution">
    <text evidence="13">The sequence shown here is derived from an EMBL/GenBank/DDBJ whole genome shotgun (WGS) entry which is preliminary data.</text>
</comment>
<evidence type="ECO:0000256" key="5">
    <source>
        <dbReference type="ARBA" id="ARBA00022448"/>
    </source>
</evidence>
<evidence type="ECO:0000256" key="2">
    <source>
        <dbReference type="ARBA" id="ARBA00009696"/>
    </source>
</evidence>
<dbReference type="RefSeq" id="WP_354441557.1">
    <property type="nucleotide sequence ID" value="NZ_JBEPSH010000002.1"/>
</dbReference>
<keyword evidence="5" id="KW-0813">Transport</keyword>
<keyword evidence="6" id="KW-0732">Signal</keyword>
<evidence type="ECO:0000256" key="4">
    <source>
        <dbReference type="ARBA" id="ARBA00016202"/>
    </source>
</evidence>
<dbReference type="InterPro" id="IPR004565">
    <property type="entry name" value="OM_lipoprot_LolB"/>
</dbReference>
<evidence type="ECO:0000256" key="7">
    <source>
        <dbReference type="ARBA" id="ARBA00022927"/>
    </source>
</evidence>
<evidence type="ECO:0000313" key="14">
    <source>
        <dbReference type="Proteomes" id="UP001549320"/>
    </source>
</evidence>
<keyword evidence="11" id="KW-0998">Cell outer membrane</keyword>
<keyword evidence="8" id="KW-0472">Membrane</keyword>
<evidence type="ECO:0000313" key="13">
    <source>
        <dbReference type="EMBL" id="MET4575835.1"/>
    </source>
</evidence>
<dbReference type="InterPro" id="IPR029046">
    <property type="entry name" value="LolA/LolB/LppX"/>
</dbReference>
<dbReference type="Proteomes" id="UP001549320">
    <property type="component" value="Unassembled WGS sequence"/>
</dbReference>
<evidence type="ECO:0000256" key="8">
    <source>
        <dbReference type="ARBA" id="ARBA00023136"/>
    </source>
</evidence>
<evidence type="ECO:0000256" key="3">
    <source>
        <dbReference type="ARBA" id="ARBA00011245"/>
    </source>
</evidence>
<keyword evidence="12 13" id="KW-0449">Lipoprotein</keyword>
<evidence type="ECO:0000256" key="9">
    <source>
        <dbReference type="ARBA" id="ARBA00023139"/>
    </source>
</evidence>
<comment type="subunit">
    <text evidence="3">Monomer.</text>
</comment>
<reference evidence="13 14" key="1">
    <citation type="submission" date="2024-06" db="EMBL/GenBank/DDBJ databases">
        <title>Sorghum-associated microbial communities from plants grown in Nebraska, USA.</title>
        <authorList>
            <person name="Schachtman D."/>
        </authorList>
    </citation>
    <scope>NUCLEOTIDE SEQUENCE [LARGE SCALE GENOMIC DNA]</scope>
    <source>
        <strain evidence="13 14">2709</strain>
    </source>
</reference>
<name>A0ABV2Q595_9BURK</name>
<evidence type="ECO:0000256" key="12">
    <source>
        <dbReference type="ARBA" id="ARBA00023288"/>
    </source>
</evidence>
<keyword evidence="14" id="KW-1185">Reference proteome</keyword>
<dbReference type="Pfam" id="PF03550">
    <property type="entry name" value="LolB"/>
    <property type="match status" value="1"/>
</dbReference>
<evidence type="ECO:0000256" key="11">
    <source>
        <dbReference type="ARBA" id="ARBA00023237"/>
    </source>
</evidence>
<dbReference type="EMBL" id="JBEPSH010000002">
    <property type="protein sequence ID" value="MET4575835.1"/>
    <property type="molecule type" value="Genomic_DNA"/>
</dbReference>
<evidence type="ECO:0000256" key="10">
    <source>
        <dbReference type="ARBA" id="ARBA00023186"/>
    </source>
</evidence>
<keyword evidence="10" id="KW-0143">Chaperone</keyword>
<comment type="subcellular location">
    <subcellularLocation>
        <location evidence="1">Cell outer membrane</location>
        <topology evidence="1">Lipid-anchor</topology>
    </subcellularLocation>
</comment>
<comment type="similarity">
    <text evidence="2">Belongs to the LolB family.</text>
</comment>
<dbReference type="SUPFAM" id="SSF89392">
    <property type="entry name" value="Prokaryotic lipoproteins and lipoprotein localization factors"/>
    <property type="match status" value="1"/>
</dbReference>
<evidence type="ECO:0000256" key="6">
    <source>
        <dbReference type="ARBA" id="ARBA00022729"/>
    </source>
</evidence>
<keyword evidence="9" id="KW-0564">Palmitate</keyword>
<gene>
    <name evidence="13" type="ORF">ABIE13_000935</name>
</gene>
<organism evidence="13 14">
    <name type="scientific">Ottowia thiooxydans</name>
    <dbReference type="NCBI Taxonomy" id="219182"/>
    <lineage>
        <taxon>Bacteria</taxon>
        <taxon>Pseudomonadati</taxon>
        <taxon>Pseudomonadota</taxon>
        <taxon>Betaproteobacteria</taxon>
        <taxon>Burkholderiales</taxon>
        <taxon>Comamonadaceae</taxon>
        <taxon>Ottowia</taxon>
    </lineage>
</organism>
<proteinExistence type="inferred from homology"/>